<keyword evidence="5" id="KW-0324">Glycolysis</keyword>
<name>A0A370DQK2_9GAMM</name>
<evidence type="ECO:0000259" key="6">
    <source>
        <dbReference type="Pfam" id="PF01676"/>
    </source>
</evidence>
<gene>
    <name evidence="7" type="ORF">DIZ78_05480</name>
</gene>
<evidence type="ECO:0000313" key="7">
    <source>
        <dbReference type="EMBL" id="RDH87250.1"/>
    </source>
</evidence>
<dbReference type="AlphaFoldDB" id="A0A370DQK2"/>
<comment type="catalytic activity">
    <reaction evidence="1">
        <text>(2R)-2-phosphoglycerate = (2R)-3-phosphoglycerate</text>
        <dbReference type="Rhea" id="RHEA:15901"/>
        <dbReference type="ChEBI" id="CHEBI:58272"/>
        <dbReference type="ChEBI" id="CHEBI:58289"/>
        <dbReference type="EC" id="5.4.2.12"/>
    </reaction>
</comment>
<dbReference type="GO" id="GO:0004619">
    <property type="term" value="F:phosphoglycerate mutase activity"/>
    <property type="evidence" value="ECO:0007669"/>
    <property type="project" value="UniProtKB-EC"/>
</dbReference>
<evidence type="ECO:0000256" key="4">
    <source>
        <dbReference type="ARBA" id="ARBA00005524"/>
    </source>
</evidence>
<dbReference type="CDD" id="cd16011">
    <property type="entry name" value="iPGM_like"/>
    <property type="match status" value="1"/>
</dbReference>
<evidence type="ECO:0000256" key="2">
    <source>
        <dbReference type="ARBA" id="ARBA00002315"/>
    </source>
</evidence>
<evidence type="ECO:0000313" key="8">
    <source>
        <dbReference type="Proteomes" id="UP000254771"/>
    </source>
</evidence>
<sequence length="423" mass="45486">MLQYKGLMIILDGVGDRPIPAFGNRTPLEQSSTPNMDQLLASGQCSLVDPLLPGLPVGTHTGTSLLLGLPVAEAIRLSRGPVEAAGIGLSSQPGDLLLRCNFATLSRHSGGFDILDRRAGCIQTGTDELAAALGNLDLGNGITAILHPATQHRAVLKLTGQIFSSRITDTYSGHRYESLGLRHCEALDSTDGVAVITAEAINRFTEQAFEILDNHPVNNQRRKENKPVANGIICRSPGTVSVLPSLVSHLGLKAAVIAGEETIIGLANLLEYQTLRDDRFSSLPDTDIDAKVECALKALREYDLVFLHIKGPDICSHDLDPVGKMKLIERIDRSLSPLLDEEIVIGITGDHSTDSNSGRHTGDPLPALISSSHGRVDGVTRFGERECAQGGLGRITATAFLATLLDQMNVMHNLRSNEVRFYF</sequence>
<comment type="function">
    <text evidence="2">Catalyzes the interconversion of 2-phosphoglycerate and 3-phosphoglycerate.</text>
</comment>
<evidence type="ECO:0000256" key="5">
    <source>
        <dbReference type="ARBA" id="ARBA00023152"/>
    </source>
</evidence>
<dbReference type="PIRSF" id="PIRSF006392">
    <property type="entry name" value="IPGAM_arch"/>
    <property type="match status" value="1"/>
</dbReference>
<proteinExistence type="inferred from homology"/>
<dbReference type="SUPFAM" id="SSF53649">
    <property type="entry name" value="Alkaline phosphatase-like"/>
    <property type="match status" value="1"/>
</dbReference>
<accession>A0A370DQK2</accession>
<dbReference type="InterPro" id="IPR017850">
    <property type="entry name" value="Alkaline_phosphatase_core_sf"/>
</dbReference>
<dbReference type="InterPro" id="IPR006124">
    <property type="entry name" value="Metalloenzyme"/>
</dbReference>
<dbReference type="GO" id="GO:0046872">
    <property type="term" value="F:metal ion binding"/>
    <property type="evidence" value="ECO:0007669"/>
    <property type="project" value="InterPro"/>
</dbReference>
<comment type="caution">
    <text evidence="7">The sequence shown here is derived from an EMBL/GenBank/DDBJ whole genome shotgun (WGS) entry which is preliminary data.</text>
</comment>
<evidence type="ECO:0000256" key="3">
    <source>
        <dbReference type="ARBA" id="ARBA00004921"/>
    </source>
</evidence>
<dbReference type="EMBL" id="QFXE01000006">
    <property type="protein sequence ID" value="RDH87250.1"/>
    <property type="molecule type" value="Genomic_DNA"/>
</dbReference>
<dbReference type="Pfam" id="PF10143">
    <property type="entry name" value="PhosphMutase"/>
    <property type="match status" value="1"/>
</dbReference>
<dbReference type="PANTHER" id="PTHR31209">
    <property type="entry name" value="COFACTOR-INDEPENDENT PHOSPHOGLYCERATE MUTASE"/>
    <property type="match status" value="1"/>
</dbReference>
<comment type="pathway">
    <text evidence="3">Carbohydrate degradation.</text>
</comment>
<dbReference type="Pfam" id="PF01676">
    <property type="entry name" value="Metalloenzyme"/>
    <property type="match status" value="1"/>
</dbReference>
<dbReference type="Gene3D" id="3.40.720.10">
    <property type="entry name" value="Alkaline Phosphatase, subunit A"/>
    <property type="match status" value="2"/>
</dbReference>
<dbReference type="InterPro" id="IPR004456">
    <property type="entry name" value="Pglycerate_mutase_ApgM"/>
</dbReference>
<protein>
    <recommendedName>
        <fullName evidence="6">Metalloenzyme domain-containing protein</fullName>
    </recommendedName>
</protein>
<dbReference type="GO" id="GO:0006096">
    <property type="term" value="P:glycolytic process"/>
    <property type="evidence" value="ECO:0007669"/>
    <property type="project" value="UniProtKB-KW"/>
</dbReference>
<dbReference type="Proteomes" id="UP000254771">
    <property type="component" value="Unassembled WGS sequence"/>
</dbReference>
<feature type="domain" description="Metalloenzyme" evidence="6">
    <location>
        <begin position="5"/>
        <end position="400"/>
    </location>
</feature>
<organism evidence="7 8">
    <name type="scientific">endosymbiont of Escarpia spicata</name>
    <dbReference type="NCBI Taxonomy" id="2200908"/>
    <lineage>
        <taxon>Bacteria</taxon>
        <taxon>Pseudomonadati</taxon>
        <taxon>Pseudomonadota</taxon>
        <taxon>Gammaproteobacteria</taxon>
        <taxon>sulfur-oxidizing symbionts</taxon>
    </lineage>
</organism>
<comment type="similarity">
    <text evidence="4">Belongs to the BPG-independent phosphoglycerate mutase family. A-PGAM subfamily.</text>
</comment>
<dbReference type="NCBIfam" id="TIGR00306">
    <property type="entry name" value="apgM"/>
    <property type="match status" value="1"/>
</dbReference>
<dbReference type="Gene3D" id="3.30.70.2130">
    <property type="entry name" value="Metalloenzyme domain"/>
    <property type="match status" value="1"/>
</dbReference>
<evidence type="ECO:0000256" key="1">
    <source>
        <dbReference type="ARBA" id="ARBA00000370"/>
    </source>
</evidence>
<dbReference type="InterPro" id="IPR042253">
    <property type="entry name" value="Pglycerate_mutase_ApgM_sf"/>
</dbReference>
<dbReference type="PANTHER" id="PTHR31209:SF0">
    <property type="entry name" value="METALLOENZYME DOMAIN-CONTAINING PROTEIN"/>
    <property type="match status" value="1"/>
</dbReference>
<keyword evidence="8" id="KW-1185">Reference proteome</keyword>
<reference evidence="7 8" key="1">
    <citation type="journal article" date="2018" name="ISME J.">
        <title>Endosymbiont genomes yield clues of tubeworm success.</title>
        <authorList>
            <person name="Li Y."/>
            <person name="Liles M.R."/>
            <person name="Halanych K.M."/>
        </authorList>
    </citation>
    <scope>NUCLEOTIDE SEQUENCE [LARGE SCALE GENOMIC DNA]</scope>
    <source>
        <strain evidence="7">A1462</strain>
    </source>
</reference>